<feature type="domain" description="TonB C-terminal" evidence="10">
    <location>
        <begin position="3"/>
        <end position="98"/>
    </location>
</feature>
<evidence type="ECO:0000256" key="3">
    <source>
        <dbReference type="ARBA" id="ARBA00022448"/>
    </source>
</evidence>
<dbReference type="GO" id="GO:0015031">
    <property type="term" value="P:protein transport"/>
    <property type="evidence" value="ECO:0007669"/>
    <property type="project" value="UniProtKB-KW"/>
</dbReference>
<gene>
    <name evidence="11" type="ORF">GKE73_08290</name>
</gene>
<keyword evidence="4" id="KW-1003">Cell membrane</keyword>
<evidence type="ECO:0000256" key="9">
    <source>
        <dbReference type="ARBA" id="ARBA00023136"/>
    </source>
</evidence>
<keyword evidence="3" id="KW-0813">Transport</keyword>
<dbReference type="NCBIfam" id="TIGR01352">
    <property type="entry name" value="tonB_Cterm"/>
    <property type="match status" value="1"/>
</dbReference>
<dbReference type="EMBL" id="WLYX01000001">
    <property type="protein sequence ID" value="MTD33155.1"/>
    <property type="molecule type" value="Genomic_DNA"/>
</dbReference>
<comment type="similarity">
    <text evidence="2">Belongs to the TonB family.</text>
</comment>
<dbReference type="Gene3D" id="3.30.1150.10">
    <property type="match status" value="1"/>
</dbReference>
<dbReference type="PROSITE" id="PS52015">
    <property type="entry name" value="TONB_CTD"/>
    <property type="match status" value="1"/>
</dbReference>
<keyword evidence="8" id="KW-1133">Transmembrane helix</keyword>
<keyword evidence="5" id="KW-0997">Cell inner membrane</keyword>
<comment type="caution">
    <text evidence="11">The sequence shown here is derived from an EMBL/GenBank/DDBJ whole genome shotgun (WGS) entry which is preliminary data.</text>
</comment>
<evidence type="ECO:0000256" key="6">
    <source>
        <dbReference type="ARBA" id="ARBA00022692"/>
    </source>
</evidence>
<dbReference type="GO" id="GO:0031992">
    <property type="term" value="F:energy transducer activity"/>
    <property type="evidence" value="ECO:0007669"/>
    <property type="project" value="TreeGrafter"/>
</dbReference>
<keyword evidence="9" id="KW-0472">Membrane</keyword>
<keyword evidence="12" id="KW-1185">Reference proteome</keyword>
<dbReference type="InterPro" id="IPR006260">
    <property type="entry name" value="TonB/TolA_C"/>
</dbReference>
<dbReference type="InterPro" id="IPR051045">
    <property type="entry name" value="TonB-dependent_transducer"/>
</dbReference>
<dbReference type="InterPro" id="IPR037682">
    <property type="entry name" value="TonB_C"/>
</dbReference>
<evidence type="ECO:0000313" key="12">
    <source>
        <dbReference type="Proteomes" id="UP000446658"/>
    </source>
</evidence>
<dbReference type="AlphaFoldDB" id="A0A844GF43"/>
<comment type="subcellular location">
    <subcellularLocation>
        <location evidence="1">Cell inner membrane</location>
        <topology evidence="1">Single-pass membrane protein</topology>
        <orientation evidence="1">Periplasmic side</orientation>
    </subcellularLocation>
</comment>
<accession>A0A844GF43</accession>
<evidence type="ECO:0000259" key="10">
    <source>
        <dbReference type="PROSITE" id="PS52015"/>
    </source>
</evidence>
<dbReference type="Proteomes" id="UP000446658">
    <property type="component" value="Unassembled WGS sequence"/>
</dbReference>
<dbReference type="RefSeq" id="WP_230369937.1">
    <property type="nucleotide sequence ID" value="NZ_WLYX01000001.1"/>
</dbReference>
<reference evidence="11 12" key="1">
    <citation type="submission" date="2019-11" db="EMBL/GenBank/DDBJ databases">
        <title>Draft genome sequence of Paludibacterium sp. dN18-1.</title>
        <authorList>
            <person name="Im W.-T."/>
        </authorList>
    </citation>
    <scope>NUCLEOTIDE SEQUENCE [LARGE SCALE GENOMIC DNA]</scope>
    <source>
        <strain evidence="12">dN 18-1</strain>
    </source>
</reference>
<dbReference type="PANTHER" id="PTHR33446:SF2">
    <property type="entry name" value="PROTEIN TONB"/>
    <property type="match status" value="1"/>
</dbReference>
<dbReference type="PANTHER" id="PTHR33446">
    <property type="entry name" value="PROTEIN TONB-RELATED"/>
    <property type="match status" value="1"/>
</dbReference>
<dbReference type="Pfam" id="PF03544">
    <property type="entry name" value="TonB_C"/>
    <property type="match status" value="1"/>
</dbReference>
<evidence type="ECO:0000256" key="5">
    <source>
        <dbReference type="ARBA" id="ARBA00022519"/>
    </source>
</evidence>
<proteinExistence type="inferred from homology"/>
<dbReference type="GO" id="GO:0055085">
    <property type="term" value="P:transmembrane transport"/>
    <property type="evidence" value="ECO:0007669"/>
    <property type="project" value="InterPro"/>
</dbReference>
<protein>
    <submittedName>
        <fullName evidence="11">TonB family protein</fullName>
    </submittedName>
</protein>
<dbReference type="GO" id="GO:0098797">
    <property type="term" value="C:plasma membrane protein complex"/>
    <property type="evidence" value="ECO:0007669"/>
    <property type="project" value="TreeGrafter"/>
</dbReference>
<keyword evidence="6" id="KW-0812">Transmembrane</keyword>
<evidence type="ECO:0000256" key="7">
    <source>
        <dbReference type="ARBA" id="ARBA00022927"/>
    </source>
</evidence>
<keyword evidence="7" id="KW-0653">Protein transport</keyword>
<evidence type="ECO:0000256" key="4">
    <source>
        <dbReference type="ARBA" id="ARBA00022475"/>
    </source>
</evidence>
<name>A0A844GF43_9NEIS</name>
<evidence type="ECO:0000256" key="1">
    <source>
        <dbReference type="ARBA" id="ARBA00004383"/>
    </source>
</evidence>
<dbReference type="SUPFAM" id="SSF74653">
    <property type="entry name" value="TolA/TonB C-terminal domain"/>
    <property type="match status" value="1"/>
</dbReference>
<sequence>MHEPLYRGGYLNNPKPLYPPLSLELAEQGTVRLRVQVSAQGWPSVVELAQSSGFPRLDRAALTAVRRWKFVPARQGDEAIPYTFIVPVEFSLKAVRPS</sequence>
<evidence type="ECO:0000256" key="2">
    <source>
        <dbReference type="ARBA" id="ARBA00006555"/>
    </source>
</evidence>
<evidence type="ECO:0000313" key="11">
    <source>
        <dbReference type="EMBL" id="MTD33155.1"/>
    </source>
</evidence>
<organism evidence="11 12">
    <name type="scientific">Paludibacterium denitrificans</name>
    <dbReference type="NCBI Taxonomy" id="2675226"/>
    <lineage>
        <taxon>Bacteria</taxon>
        <taxon>Pseudomonadati</taxon>
        <taxon>Pseudomonadota</taxon>
        <taxon>Betaproteobacteria</taxon>
        <taxon>Neisseriales</taxon>
        <taxon>Chromobacteriaceae</taxon>
        <taxon>Paludibacterium</taxon>
    </lineage>
</organism>
<evidence type="ECO:0000256" key="8">
    <source>
        <dbReference type="ARBA" id="ARBA00022989"/>
    </source>
</evidence>